<name>G2Y5M7_BOTF4</name>
<organism evidence="2 3">
    <name type="scientific">Botryotinia fuckeliana (strain T4)</name>
    <name type="common">Noble rot fungus</name>
    <name type="synonym">Botrytis cinerea</name>
    <dbReference type="NCBI Taxonomy" id="999810"/>
    <lineage>
        <taxon>Eukaryota</taxon>
        <taxon>Fungi</taxon>
        <taxon>Dikarya</taxon>
        <taxon>Ascomycota</taxon>
        <taxon>Pezizomycotina</taxon>
        <taxon>Leotiomycetes</taxon>
        <taxon>Helotiales</taxon>
        <taxon>Sclerotiniaceae</taxon>
        <taxon>Botrytis</taxon>
    </lineage>
</organism>
<dbReference type="Proteomes" id="UP000008177">
    <property type="component" value="Unplaced contigs"/>
</dbReference>
<evidence type="ECO:0000313" key="3">
    <source>
        <dbReference type="Proteomes" id="UP000008177"/>
    </source>
</evidence>
<feature type="region of interest" description="Disordered" evidence="1">
    <location>
        <begin position="1"/>
        <end position="21"/>
    </location>
</feature>
<reference evidence="3" key="1">
    <citation type="journal article" date="2011" name="PLoS Genet.">
        <title>Genomic analysis of the necrotrophic fungal pathogens Sclerotinia sclerotiorum and Botrytis cinerea.</title>
        <authorList>
            <person name="Amselem J."/>
            <person name="Cuomo C.A."/>
            <person name="van Kan J.A."/>
            <person name="Viaud M."/>
            <person name="Benito E.P."/>
            <person name="Couloux A."/>
            <person name="Coutinho P.M."/>
            <person name="de Vries R.P."/>
            <person name="Dyer P.S."/>
            <person name="Fillinger S."/>
            <person name="Fournier E."/>
            <person name="Gout L."/>
            <person name="Hahn M."/>
            <person name="Kohn L."/>
            <person name="Lapalu N."/>
            <person name="Plummer K.M."/>
            <person name="Pradier J.M."/>
            <person name="Quevillon E."/>
            <person name="Sharon A."/>
            <person name="Simon A."/>
            <person name="ten Have A."/>
            <person name="Tudzynski B."/>
            <person name="Tudzynski P."/>
            <person name="Wincker P."/>
            <person name="Andrew M."/>
            <person name="Anthouard V."/>
            <person name="Beever R.E."/>
            <person name="Beffa R."/>
            <person name="Benoit I."/>
            <person name="Bouzid O."/>
            <person name="Brault B."/>
            <person name="Chen Z."/>
            <person name="Choquer M."/>
            <person name="Collemare J."/>
            <person name="Cotton P."/>
            <person name="Danchin E.G."/>
            <person name="Da Silva C."/>
            <person name="Gautier A."/>
            <person name="Giraud C."/>
            <person name="Giraud T."/>
            <person name="Gonzalez C."/>
            <person name="Grossetete S."/>
            <person name="Guldener U."/>
            <person name="Henrissat B."/>
            <person name="Howlett B.J."/>
            <person name="Kodira C."/>
            <person name="Kretschmer M."/>
            <person name="Lappartient A."/>
            <person name="Leroch M."/>
            <person name="Levis C."/>
            <person name="Mauceli E."/>
            <person name="Neuveglise C."/>
            <person name="Oeser B."/>
            <person name="Pearson M."/>
            <person name="Poulain J."/>
            <person name="Poussereau N."/>
            <person name="Quesneville H."/>
            <person name="Rascle C."/>
            <person name="Schumacher J."/>
            <person name="Segurens B."/>
            <person name="Sexton A."/>
            <person name="Silva E."/>
            <person name="Sirven C."/>
            <person name="Soanes D.M."/>
            <person name="Talbot N.J."/>
            <person name="Templeton M."/>
            <person name="Yandava C."/>
            <person name="Yarden O."/>
            <person name="Zeng Q."/>
            <person name="Rollins J.A."/>
            <person name="Lebrun M.H."/>
            <person name="Dickman M."/>
        </authorList>
    </citation>
    <scope>NUCLEOTIDE SEQUENCE [LARGE SCALE GENOMIC DNA]</scope>
    <source>
        <strain evidence="3">T4</strain>
    </source>
</reference>
<accession>G2Y5M7</accession>
<protein>
    <submittedName>
        <fullName evidence="2">Uncharacterized protein</fullName>
    </submittedName>
</protein>
<feature type="region of interest" description="Disordered" evidence="1">
    <location>
        <begin position="34"/>
        <end position="59"/>
    </location>
</feature>
<sequence length="59" mass="6751">MVQMGVTRNSDDNRRLGRPDKLLRDRHKVQLMPMNSTVESLPDLLDQMPSGLESSQDLK</sequence>
<dbReference type="HOGENOM" id="CLU_2960470_0_0_1"/>
<feature type="compositionally biased region" description="Basic and acidic residues" evidence="1">
    <location>
        <begin position="9"/>
        <end position="21"/>
    </location>
</feature>
<gene>
    <name evidence="2" type="ORF">BofuT4_uP112770.1</name>
</gene>
<proteinExistence type="predicted"/>
<evidence type="ECO:0000313" key="2">
    <source>
        <dbReference type="EMBL" id="CCD47967.1"/>
    </source>
</evidence>
<dbReference type="AlphaFoldDB" id="G2Y5M7"/>
<evidence type="ECO:0000256" key="1">
    <source>
        <dbReference type="SAM" id="MobiDB-lite"/>
    </source>
</evidence>
<dbReference type="InParanoid" id="G2Y5M7"/>
<dbReference type="EMBL" id="FQ790289">
    <property type="protein sequence ID" value="CCD47967.1"/>
    <property type="molecule type" value="Genomic_DNA"/>
</dbReference>